<dbReference type="GO" id="GO:0005524">
    <property type="term" value="F:ATP binding"/>
    <property type="evidence" value="ECO:0007669"/>
    <property type="project" value="InterPro"/>
</dbReference>
<dbReference type="SUPFAM" id="SSF111331">
    <property type="entry name" value="NAD kinase/diacylglycerol kinase-like"/>
    <property type="match status" value="1"/>
</dbReference>
<dbReference type="PANTHER" id="PTHR30492">
    <property type="entry name" value="METHYLGLYOXAL SYNTHASE"/>
    <property type="match status" value="1"/>
</dbReference>
<dbReference type="PANTHER" id="PTHR30492:SF0">
    <property type="entry name" value="METHYLGLYOXAL SYNTHASE"/>
    <property type="match status" value="1"/>
</dbReference>
<dbReference type="AlphaFoldDB" id="A0A3S1B680"/>
<keyword evidence="2" id="KW-0418">Kinase</keyword>
<dbReference type="InterPro" id="IPR017438">
    <property type="entry name" value="ATP-NAD_kinase_N"/>
</dbReference>
<dbReference type="RefSeq" id="WP_127082120.1">
    <property type="nucleotide sequence ID" value="NZ_RSCL01000008.1"/>
</dbReference>
<dbReference type="Gene3D" id="3.40.50.10330">
    <property type="entry name" value="Probable inorganic polyphosphate/atp-NAD kinase, domain 1"/>
    <property type="match status" value="1"/>
</dbReference>
<dbReference type="NCBIfam" id="NF002033">
    <property type="entry name" value="PRK00861.1"/>
    <property type="match status" value="1"/>
</dbReference>
<dbReference type="GO" id="GO:0008654">
    <property type="term" value="P:phospholipid biosynthetic process"/>
    <property type="evidence" value="ECO:0007669"/>
    <property type="project" value="InterPro"/>
</dbReference>
<dbReference type="OrthoDB" id="142078at2"/>
<protein>
    <submittedName>
        <fullName evidence="2">Lipid kinase</fullName>
    </submittedName>
</protein>
<dbReference type="GO" id="GO:0008929">
    <property type="term" value="F:methylglyoxal synthase activity"/>
    <property type="evidence" value="ECO:0007669"/>
    <property type="project" value="InterPro"/>
</dbReference>
<dbReference type="Gene3D" id="2.60.200.40">
    <property type="match status" value="1"/>
</dbReference>
<evidence type="ECO:0000313" key="3">
    <source>
        <dbReference type="Proteomes" id="UP000271624"/>
    </source>
</evidence>
<dbReference type="InterPro" id="IPR016064">
    <property type="entry name" value="NAD/diacylglycerol_kinase_sf"/>
</dbReference>
<accession>A0A3S1B680</accession>
<reference evidence="2" key="2">
    <citation type="journal article" date="2019" name="Genome Biol. Evol.">
        <title>Day and night: Metabolic profiles and evolutionary relationships of six axenic non-marine cyanobacteria.</title>
        <authorList>
            <person name="Will S.E."/>
            <person name="Henke P."/>
            <person name="Boedeker C."/>
            <person name="Huang S."/>
            <person name="Brinkmann H."/>
            <person name="Rohde M."/>
            <person name="Jarek M."/>
            <person name="Friedl T."/>
            <person name="Seufert S."/>
            <person name="Schumacher M."/>
            <person name="Overmann J."/>
            <person name="Neumann-Schaal M."/>
            <person name="Petersen J."/>
        </authorList>
    </citation>
    <scope>NUCLEOTIDE SEQUENCE [LARGE SCALE GENOMIC DNA]</scope>
    <source>
        <strain evidence="2">PCC 7102</strain>
    </source>
</reference>
<dbReference type="EMBL" id="RSCL01000008">
    <property type="protein sequence ID" value="RUT05665.1"/>
    <property type="molecule type" value="Genomic_DNA"/>
</dbReference>
<gene>
    <name evidence="2" type="ORF">DSM106972_036720</name>
</gene>
<keyword evidence="2" id="KW-0808">Transferase</keyword>
<reference evidence="2" key="1">
    <citation type="submission" date="2018-12" db="EMBL/GenBank/DDBJ databases">
        <authorList>
            <person name="Will S."/>
            <person name="Neumann-Schaal M."/>
            <person name="Henke P."/>
        </authorList>
    </citation>
    <scope>NUCLEOTIDE SEQUENCE</scope>
    <source>
        <strain evidence="2">PCC 7102</strain>
    </source>
</reference>
<keyword evidence="3" id="KW-1185">Reference proteome</keyword>
<dbReference type="PROSITE" id="PS50146">
    <property type="entry name" value="DAGK"/>
    <property type="match status" value="1"/>
</dbReference>
<feature type="domain" description="DAGKc" evidence="1">
    <location>
        <begin position="1"/>
        <end position="129"/>
    </location>
</feature>
<dbReference type="Pfam" id="PF00781">
    <property type="entry name" value="DAGK_cat"/>
    <property type="match status" value="1"/>
</dbReference>
<comment type="caution">
    <text evidence="2">The sequence shown here is derived from an EMBL/GenBank/DDBJ whole genome shotgun (WGS) entry which is preliminary data.</text>
</comment>
<proteinExistence type="predicted"/>
<dbReference type="Pfam" id="PF19279">
    <property type="entry name" value="YegS_C"/>
    <property type="match status" value="1"/>
</dbReference>
<evidence type="ECO:0000259" key="1">
    <source>
        <dbReference type="PROSITE" id="PS50146"/>
    </source>
</evidence>
<dbReference type="NCBIfam" id="TIGR00147">
    <property type="entry name" value="YegS/Rv2252/BmrU family lipid kinase"/>
    <property type="match status" value="1"/>
</dbReference>
<organism evidence="2 3">
    <name type="scientific">Dulcicalothrix desertica PCC 7102</name>
    <dbReference type="NCBI Taxonomy" id="232991"/>
    <lineage>
        <taxon>Bacteria</taxon>
        <taxon>Bacillati</taxon>
        <taxon>Cyanobacteriota</taxon>
        <taxon>Cyanophyceae</taxon>
        <taxon>Nostocales</taxon>
        <taxon>Calotrichaceae</taxon>
        <taxon>Dulcicalothrix</taxon>
    </lineage>
</organism>
<dbReference type="GO" id="GO:0019242">
    <property type="term" value="P:methylglyoxal biosynthetic process"/>
    <property type="evidence" value="ECO:0007669"/>
    <property type="project" value="InterPro"/>
</dbReference>
<dbReference type="InterPro" id="IPR045540">
    <property type="entry name" value="YegS/DAGK_C"/>
</dbReference>
<name>A0A3S1B680_9CYAN</name>
<dbReference type="InterPro" id="IPR001206">
    <property type="entry name" value="Diacylglycerol_kinase_cat_dom"/>
</dbReference>
<dbReference type="InterPro" id="IPR004363">
    <property type="entry name" value="Methylgl_synth"/>
</dbReference>
<dbReference type="Proteomes" id="UP000271624">
    <property type="component" value="Unassembled WGS sequence"/>
</dbReference>
<dbReference type="GO" id="GO:0016301">
    <property type="term" value="F:kinase activity"/>
    <property type="evidence" value="ECO:0007669"/>
    <property type="project" value="UniProtKB-KW"/>
</dbReference>
<sequence>MTTTASLIFNPNAGQNDPVEDLVTIREVFESKINLNIHPSHKGVSTAELTHQAIKQGTDMILIAGGDGTVSSAAEALIGTDIPIGIIPRGTVNAFAKALNISTNIKAACEAILLGRPHRVDAATCNGKPMIVLAGIGLEPETIAHSSRRIKKQFGMLSFVLAGIKELGELKTFEASIETENETMNLQAVAVTIANTAAPTSLLAHGPAHVIPDDGLLDVTIFAPSNRKNAFFGAYHLLRSGFTNDATHRDDIQYFKAKNVKVETKPLQKVSLDGDPIEANSVEINCIPHSLNVLLPALDNFTFN</sequence>
<dbReference type="InterPro" id="IPR005218">
    <property type="entry name" value="Diacylglycerol/lipid_kinase"/>
</dbReference>
<evidence type="ECO:0000313" key="2">
    <source>
        <dbReference type="EMBL" id="RUT05665.1"/>
    </source>
</evidence>
<dbReference type="GO" id="GO:0005829">
    <property type="term" value="C:cytosol"/>
    <property type="evidence" value="ECO:0007669"/>
    <property type="project" value="TreeGrafter"/>
</dbReference>
<dbReference type="SMART" id="SM00046">
    <property type="entry name" value="DAGKc"/>
    <property type="match status" value="1"/>
</dbReference>